<accession>T2SET6</accession>
<comment type="caution">
    <text evidence="2">The sequence shown here is derived from an EMBL/GenBank/DDBJ whole genome shotgun (WGS) entry which is preliminary data.</text>
</comment>
<dbReference type="Proteomes" id="UP000015816">
    <property type="component" value="Unassembled WGS sequence"/>
</dbReference>
<feature type="transmembrane region" description="Helical" evidence="1">
    <location>
        <begin position="41"/>
        <end position="62"/>
    </location>
</feature>
<evidence type="ECO:0000256" key="1">
    <source>
        <dbReference type="SAM" id="Phobius"/>
    </source>
</evidence>
<dbReference type="AlphaFoldDB" id="T2SET6"/>
<sequence>MHHQHCYQTGKSWQLKKENLRKKQALESPLKGLYLSLRLKAFITDVFMIYTPMLYIMSYMILGSAKDFRENQSAIFCVCFFTL</sequence>
<gene>
    <name evidence="2" type="ORF">HPSA50_0430</name>
</gene>
<reference evidence="2 3" key="1">
    <citation type="journal article" date="2013" name="Genome Announc.">
        <title>Genome Sequences of Three hpAfrica2 Strains of Helicobacter pylori.</title>
        <authorList>
            <person name="Duncan S.S."/>
            <person name="Bertoli M.T."/>
            <person name="Kersulyte D."/>
            <person name="Valk P.L."/>
            <person name="Tamma S."/>
            <person name="Segal I."/>
            <person name="McClain M.S."/>
            <person name="Cover T.L."/>
            <person name="Berg D.E."/>
        </authorList>
    </citation>
    <scope>NUCLEOTIDE SEQUENCE [LARGE SCALE GENOMIC DNA]</scope>
    <source>
        <strain evidence="2 3">SouthAfrica50</strain>
    </source>
</reference>
<keyword evidence="1" id="KW-0472">Membrane</keyword>
<evidence type="ECO:0000313" key="3">
    <source>
        <dbReference type="Proteomes" id="UP000015816"/>
    </source>
</evidence>
<organism evidence="2 3">
    <name type="scientific">Helicobacter pylori SouthAfrica50</name>
    <dbReference type="NCBI Taxonomy" id="1352357"/>
    <lineage>
        <taxon>Bacteria</taxon>
        <taxon>Pseudomonadati</taxon>
        <taxon>Campylobacterota</taxon>
        <taxon>Epsilonproteobacteria</taxon>
        <taxon>Campylobacterales</taxon>
        <taxon>Helicobacteraceae</taxon>
        <taxon>Helicobacter</taxon>
    </lineage>
</organism>
<dbReference type="EMBL" id="AVNI01000001">
    <property type="protein sequence ID" value="EQD90034.1"/>
    <property type="molecule type" value="Genomic_DNA"/>
</dbReference>
<evidence type="ECO:0000313" key="2">
    <source>
        <dbReference type="EMBL" id="EQD90034.1"/>
    </source>
</evidence>
<evidence type="ECO:0008006" key="4">
    <source>
        <dbReference type="Google" id="ProtNLM"/>
    </source>
</evidence>
<name>T2SET6_HELPX</name>
<keyword evidence="1" id="KW-0812">Transmembrane</keyword>
<proteinExistence type="predicted"/>
<keyword evidence="1" id="KW-1133">Transmembrane helix</keyword>
<protein>
    <recommendedName>
        <fullName evidence="4">RDD family protein</fullName>
    </recommendedName>
</protein>
<dbReference type="PATRIC" id="fig|1352357.3.peg.425"/>